<comment type="caution">
    <text evidence="2">The sequence shown here is derived from an EMBL/GenBank/DDBJ whole genome shotgun (WGS) entry which is preliminary data.</text>
</comment>
<protein>
    <recommendedName>
        <fullName evidence="4">F-box domain-containing protein</fullName>
    </recommendedName>
</protein>
<dbReference type="PANTHER" id="PTHR35711:SF1">
    <property type="entry name" value="ECTODERMAL, ISOFORM F"/>
    <property type="match status" value="1"/>
</dbReference>
<evidence type="ECO:0000313" key="2">
    <source>
        <dbReference type="EMBL" id="KAG0262388.1"/>
    </source>
</evidence>
<dbReference type="Proteomes" id="UP000807716">
    <property type="component" value="Unassembled WGS sequence"/>
</dbReference>
<feature type="region of interest" description="Disordered" evidence="1">
    <location>
        <begin position="297"/>
        <end position="342"/>
    </location>
</feature>
<organism evidence="2 3">
    <name type="scientific">Actinomortierella ambigua</name>
    <dbReference type="NCBI Taxonomy" id="1343610"/>
    <lineage>
        <taxon>Eukaryota</taxon>
        <taxon>Fungi</taxon>
        <taxon>Fungi incertae sedis</taxon>
        <taxon>Mucoromycota</taxon>
        <taxon>Mortierellomycotina</taxon>
        <taxon>Mortierellomycetes</taxon>
        <taxon>Mortierellales</taxon>
        <taxon>Mortierellaceae</taxon>
        <taxon>Actinomortierella</taxon>
    </lineage>
</organism>
<gene>
    <name evidence="2" type="ORF">DFQ27_002370</name>
</gene>
<feature type="region of interest" description="Disordered" evidence="1">
    <location>
        <begin position="510"/>
        <end position="531"/>
    </location>
</feature>
<dbReference type="PANTHER" id="PTHR35711">
    <property type="entry name" value="EXPRESSED PROTEIN"/>
    <property type="match status" value="1"/>
</dbReference>
<evidence type="ECO:0008006" key="4">
    <source>
        <dbReference type="Google" id="ProtNLM"/>
    </source>
</evidence>
<dbReference type="EMBL" id="JAAAJB010000189">
    <property type="protein sequence ID" value="KAG0262388.1"/>
    <property type="molecule type" value="Genomic_DNA"/>
</dbReference>
<evidence type="ECO:0000256" key="1">
    <source>
        <dbReference type="SAM" id="MobiDB-lite"/>
    </source>
</evidence>
<feature type="compositionally biased region" description="Acidic residues" evidence="1">
    <location>
        <begin position="148"/>
        <end position="164"/>
    </location>
</feature>
<feature type="compositionally biased region" description="Basic and acidic residues" evidence="1">
    <location>
        <begin position="636"/>
        <end position="655"/>
    </location>
</feature>
<feature type="region of interest" description="Disordered" evidence="1">
    <location>
        <begin position="613"/>
        <end position="680"/>
    </location>
</feature>
<reference evidence="2" key="1">
    <citation type="journal article" date="2020" name="Fungal Divers.">
        <title>Resolving the Mortierellaceae phylogeny through synthesis of multi-gene phylogenetics and phylogenomics.</title>
        <authorList>
            <person name="Vandepol N."/>
            <person name="Liber J."/>
            <person name="Desiro A."/>
            <person name="Na H."/>
            <person name="Kennedy M."/>
            <person name="Barry K."/>
            <person name="Grigoriev I.V."/>
            <person name="Miller A.N."/>
            <person name="O'Donnell K."/>
            <person name="Stajich J.E."/>
            <person name="Bonito G."/>
        </authorList>
    </citation>
    <scope>NUCLEOTIDE SEQUENCE</scope>
    <source>
        <strain evidence="2">BC1065</strain>
    </source>
</reference>
<evidence type="ECO:0000313" key="3">
    <source>
        <dbReference type="Proteomes" id="UP000807716"/>
    </source>
</evidence>
<feature type="compositionally biased region" description="Polar residues" evidence="1">
    <location>
        <begin position="659"/>
        <end position="670"/>
    </location>
</feature>
<name>A0A9P6U7D1_9FUNG</name>
<feature type="compositionally biased region" description="Acidic residues" evidence="1">
    <location>
        <begin position="306"/>
        <end position="315"/>
    </location>
</feature>
<dbReference type="OrthoDB" id="2446816at2759"/>
<feature type="region of interest" description="Disordered" evidence="1">
    <location>
        <begin position="148"/>
        <end position="200"/>
    </location>
</feature>
<proteinExistence type="predicted"/>
<dbReference type="InterPro" id="IPR032675">
    <property type="entry name" value="LRR_dom_sf"/>
</dbReference>
<sequence length="823" mass="92566">MPIYLLVAKHLDTADLAAVVRVSKVFFNLFIPCLWRTMVVEQQGPTTTTTVAAAAAAGSGGGGGGSNSSLNQSQKHQKHHHQPQQMFALGPFQEALARYGHQHITTLWINMSSPWLVKSGLAQHCRRLGELTLQLDQTVTSAEEEEMEMEMEMDDDDDDDEENESNSISDNNHGNDHSHNTTNVVEDEENEAVFNRETERTANRRSMRCFERERDKRMAVDAMLRHNHKTLTYISLMSLHLPVRARSFVAMDRLRHLNLSFVSLEVREFFAILDQAPMLEKLSCRFSSFYLANNKGREGSNHEADGGEENDEEEDGLRPPIFYHQGNDGHGGLDPASDQDPSQWLDLSTAVTTTTTTTMTTVEEERNQLRQSLRSLSFIVGGHLPDAFVLRQLLRRYNQLTELEVMLLEVTPMEMISHTLERTCPDLQTLSVTACLTARPGLEVAAQQLTEACRHKRELKSLEIGAYRNPWSPCLTRFEYLAPQLEQLQLYGVGRLPGEEDAHDDNNDIADGGGEHGAILGTEGGLGDEEDEEDAHLFQLLDEDLAISQHGRPWIRMLLQECTRLRSLQIYAQRGRDAGFVLEHMAAIDQWHCQGLEELAVVFPTFMVDHDDEEEDDVEDDDDDGGGDGGEDGDDDIHMDREDEDENGRTGREGESEQDNSYQQHQQIQEPTPPPSSMAGRRVAVELRFLRKVRTNLPRLRHLCLQEYDSRHPGARLRRVLQELYPLRGSLVLLSIPRSRTNYNRADEGLRTWLDVHWPELTIQGVRFYSHSAMAMEGVKEGASGSGGPSSSGKLHHALPPRPGEGVSPAACWGVDWRGGEYA</sequence>
<keyword evidence="3" id="KW-1185">Reference proteome</keyword>
<dbReference type="AlphaFoldDB" id="A0A9P6U7D1"/>
<accession>A0A9P6U7D1</accession>
<feature type="region of interest" description="Disordered" evidence="1">
    <location>
        <begin position="55"/>
        <end position="83"/>
    </location>
</feature>
<feature type="region of interest" description="Disordered" evidence="1">
    <location>
        <begin position="780"/>
        <end position="804"/>
    </location>
</feature>
<feature type="compositionally biased region" description="Acidic residues" evidence="1">
    <location>
        <begin position="613"/>
        <end position="635"/>
    </location>
</feature>
<dbReference type="SUPFAM" id="SSF52047">
    <property type="entry name" value="RNI-like"/>
    <property type="match status" value="1"/>
</dbReference>
<dbReference type="Gene3D" id="3.80.10.10">
    <property type="entry name" value="Ribonuclease Inhibitor"/>
    <property type="match status" value="1"/>
</dbReference>